<comment type="caution">
    <text evidence="1">The sequence shown here is derived from an EMBL/GenBank/DDBJ whole genome shotgun (WGS) entry which is preliminary data.</text>
</comment>
<keyword evidence="2" id="KW-1185">Reference proteome</keyword>
<reference evidence="2" key="1">
    <citation type="journal article" date="2019" name="Int. J. Syst. Evol. Microbiol.">
        <title>The Global Catalogue of Microorganisms (GCM) 10K type strain sequencing project: providing services to taxonomists for standard genome sequencing and annotation.</title>
        <authorList>
            <consortium name="The Broad Institute Genomics Platform"/>
            <consortium name="The Broad Institute Genome Sequencing Center for Infectious Disease"/>
            <person name="Wu L."/>
            <person name="Ma J."/>
        </authorList>
    </citation>
    <scope>NUCLEOTIDE SEQUENCE [LARGE SCALE GENOMIC DNA]</scope>
    <source>
        <strain evidence="2">KCTC 42255</strain>
    </source>
</reference>
<gene>
    <name evidence="1" type="ORF">ACFSQ0_11430</name>
</gene>
<sequence length="362" mass="43261">MRLADLYDYNPFEREIDEDIINTPKDPEAYHQLFIKRMLAALEFQDFKISEQKEVENKRDYLLHRYQTANLRIKEGSNYWRSFIAEFCELEIEGLKNSEYPEIRNYLAYLKKNKKAYRRIDRAVDYRPDSPELIGIERFITENMGSIDYFNFTDLRDELYYLEQNFANYYAQHFIGELELPVVYAFPSVVDKIKAIRHLVNSAYLTTATQNDLKQLLCRWVRQLTNHIIYTLDLSAADFDQEDFMQHFAQAIHYQPQSSSSKAIHYPTAIFSCSQAYLLFHAIAQKADNQTTLSYVYRRMQEKDQLIIPRDYEFRTWYNQQGYPLNLDYTTLTLSKSFSKEREFFVDLLYEQYGLAVEKKEA</sequence>
<proteinExistence type="predicted"/>
<dbReference type="RefSeq" id="WP_379048373.1">
    <property type="nucleotide sequence ID" value="NZ_JBHULZ010000041.1"/>
</dbReference>
<dbReference type="Proteomes" id="UP001597357">
    <property type="component" value="Unassembled WGS sequence"/>
</dbReference>
<name>A0ABW5SFZ4_9FLAO</name>
<evidence type="ECO:0000313" key="1">
    <source>
        <dbReference type="EMBL" id="MFD2698605.1"/>
    </source>
</evidence>
<protein>
    <submittedName>
        <fullName evidence="1">Uncharacterized protein</fullName>
    </submittedName>
</protein>
<organism evidence="1 2">
    <name type="scientific">Mesonia sediminis</name>
    <dbReference type="NCBI Taxonomy" id="1703946"/>
    <lineage>
        <taxon>Bacteria</taxon>
        <taxon>Pseudomonadati</taxon>
        <taxon>Bacteroidota</taxon>
        <taxon>Flavobacteriia</taxon>
        <taxon>Flavobacteriales</taxon>
        <taxon>Flavobacteriaceae</taxon>
        <taxon>Mesonia</taxon>
    </lineage>
</organism>
<dbReference type="EMBL" id="JBHULZ010000041">
    <property type="protein sequence ID" value="MFD2698605.1"/>
    <property type="molecule type" value="Genomic_DNA"/>
</dbReference>
<evidence type="ECO:0000313" key="2">
    <source>
        <dbReference type="Proteomes" id="UP001597357"/>
    </source>
</evidence>
<accession>A0ABW5SFZ4</accession>